<keyword evidence="3" id="KW-0732">Signal</keyword>
<proteinExistence type="predicted"/>
<dbReference type="InterPro" id="IPR035810">
    <property type="entry name" value="PEBP_euk"/>
</dbReference>
<feature type="domain" description="Single" evidence="4">
    <location>
        <begin position="21"/>
        <end position="85"/>
    </location>
</feature>
<dbReference type="SMART" id="SM01318">
    <property type="entry name" value="SVWC"/>
    <property type="match status" value="1"/>
</dbReference>
<dbReference type="GO" id="GO:0005576">
    <property type="term" value="C:extracellular region"/>
    <property type="evidence" value="ECO:0007669"/>
    <property type="project" value="UniProtKB-SubCell"/>
</dbReference>
<evidence type="ECO:0000256" key="1">
    <source>
        <dbReference type="ARBA" id="ARBA00004613"/>
    </source>
</evidence>
<sequence>TVALVCVLSPLLAVHGVDPGCSVDGKTFQIGEQYDIPGRCAFNVCKGDNEWTQGACGAVGVPQRWELIPVDTTKPFPQCCGHAVPPHGIVPDLLDKLQWSDSLEISYDSGVKADFGNELTPTQVKNQPEVNYTAEPGEWYLLAMVDPDAPSRTEPKFRSFKHWMVGNIQGSDVSSGDVLAEYVGSGPPLGTGLHRYVFLLFKQPGKLTFEESRVSKTSADNRPSFSIQDFAEKYKLGSPVAFNLYQAQYDDYVPVVHQQLGFKTD</sequence>
<gene>
    <name evidence="5" type="ORF">g.35470</name>
</gene>
<feature type="non-terminal residue" evidence="5">
    <location>
        <position position="1"/>
    </location>
</feature>
<dbReference type="SUPFAM" id="SSF49777">
    <property type="entry name" value="PEBP-like"/>
    <property type="match status" value="1"/>
</dbReference>
<evidence type="ECO:0000256" key="2">
    <source>
        <dbReference type="ARBA" id="ARBA00022525"/>
    </source>
</evidence>
<dbReference type="AlphaFoldDB" id="A0A1B6FLK2"/>
<reference evidence="5" key="1">
    <citation type="submission" date="2015-11" db="EMBL/GenBank/DDBJ databases">
        <title>De novo transcriptome assembly of four potential Pierce s Disease insect vectors from Arizona vineyards.</title>
        <authorList>
            <person name="Tassone E.E."/>
        </authorList>
    </citation>
    <scope>NUCLEOTIDE SEQUENCE</scope>
</reference>
<evidence type="ECO:0000313" key="5">
    <source>
        <dbReference type="EMBL" id="JAS51050.1"/>
    </source>
</evidence>
<feature type="chain" id="PRO_5008583041" description="Single domain-containing protein" evidence="3">
    <location>
        <begin position="17"/>
        <end position="265"/>
    </location>
</feature>
<evidence type="ECO:0000256" key="3">
    <source>
        <dbReference type="SAM" id="SignalP"/>
    </source>
</evidence>
<feature type="signal peptide" evidence="3">
    <location>
        <begin position="1"/>
        <end position="16"/>
    </location>
</feature>
<name>A0A1B6FLK2_9HEMI</name>
<dbReference type="CDD" id="cd00866">
    <property type="entry name" value="PEBP_euk"/>
    <property type="match status" value="1"/>
</dbReference>
<dbReference type="Gene3D" id="3.90.280.10">
    <property type="entry name" value="PEBP-like"/>
    <property type="match status" value="1"/>
</dbReference>
<dbReference type="InterPro" id="IPR029277">
    <property type="entry name" value="SVWC_dom"/>
</dbReference>
<dbReference type="InterPro" id="IPR036610">
    <property type="entry name" value="PEBP-like_sf"/>
</dbReference>
<protein>
    <recommendedName>
        <fullName evidence="4">Single domain-containing protein</fullName>
    </recommendedName>
</protein>
<keyword evidence="2" id="KW-0964">Secreted</keyword>
<dbReference type="Pfam" id="PF15430">
    <property type="entry name" value="SVWC"/>
    <property type="match status" value="1"/>
</dbReference>
<dbReference type="PANTHER" id="PTHR11362:SF82">
    <property type="entry name" value="PHOSPHATIDYLETHANOLAMINE-BINDING PROTEIN 4"/>
    <property type="match status" value="1"/>
</dbReference>
<evidence type="ECO:0000259" key="4">
    <source>
        <dbReference type="SMART" id="SM01318"/>
    </source>
</evidence>
<accession>A0A1B6FLK2</accession>
<dbReference type="PANTHER" id="PTHR11362">
    <property type="entry name" value="PHOSPHATIDYLETHANOLAMINE-BINDING PROTEIN"/>
    <property type="match status" value="1"/>
</dbReference>
<dbReference type="EMBL" id="GECZ01018719">
    <property type="protein sequence ID" value="JAS51050.1"/>
    <property type="molecule type" value="Transcribed_RNA"/>
</dbReference>
<dbReference type="Pfam" id="PF01161">
    <property type="entry name" value="PBP"/>
    <property type="match status" value="1"/>
</dbReference>
<organism evidence="5">
    <name type="scientific">Cuerna arida</name>
    <dbReference type="NCBI Taxonomy" id="1464854"/>
    <lineage>
        <taxon>Eukaryota</taxon>
        <taxon>Metazoa</taxon>
        <taxon>Ecdysozoa</taxon>
        <taxon>Arthropoda</taxon>
        <taxon>Hexapoda</taxon>
        <taxon>Insecta</taxon>
        <taxon>Pterygota</taxon>
        <taxon>Neoptera</taxon>
        <taxon>Paraneoptera</taxon>
        <taxon>Hemiptera</taxon>
        <taxon>Auchenorrhyncha</taxon>
        <taxon>Membracoidea</taxon>
        <taxon>Cicadellidae</taxon>
        <taxon>Cicadellinae</taxon>
        <taxon>Proconiini</taxon>
        <taxon>Cuerna</taxon>
    </lineage>
</organism>
<dbReference type="InterPro" id="IPR008914">
    <property type="entry name" value="PEBP"/>
</dbReference>
<comment type="subcellular location">
    <subcellularLocation>
        <location evidence="1">Secreted</location>
    </subcellularLocation>
</comment>